<name>A0ABS4VRT1_9PSEU</name>
<dbReference type="EMBL" id="JAGINU010000001">
    <property type="protein sequence ID" value="MBP2366428.1"/>
    <property type="molecule type" value="Genomic_DNA"/>
</dbReference>
<dbReference type="InterPro" id="IPR013762">
    <property type="entry name" value="Integrase-like_cat_sf"/>
</dbReference>
<feature type="region of interest" description="Disordered" evidence="2">
    <location>
        <begin position="1"/>
        <end position="21"/>
    </location>
</feature>
<evidence type="ECO:0000313" key="5">
    <source>
        <dbReference type="Proteomes" id="UP001519295"/>
    </source>
</evidence>
<evidence type="ECO:0000313" key="4">
    <source>
        <dbReference type="EMBL" id="MBP2366428.1"/>
    </source>
</evidence>
<reference evidence="4 5" key="1">
    <citation type="submission" date="2021-03" db="EMBL/GenBank/DDBJ databases">
        <title>Sequencing the genomes of 1000 actinobacteria strains.</title>
        <authorList>
            <person name="Klenk H.-P."/>
        </authorList>
    </citation>
    <scope>NUCLEOTIDE SEQUENCE [LARGE SCALE GENOMIC DNA]</scope>
    <source>
        <strain evidence="4 5">DSM 45256</strain>
    </source>
</reference>
<sequence length="99" mass="11446">MVVDALREHEKRQRAERTAAARETWTDTPYVFTSSVGTPLEPRILTRTFHALLERHGFRKVRLHDLRHTCVSLLLSLGVHPRIVMEIVGHSAIEMTMYV</sequence>
<keyword evidence="5" id="KW-1185">Reference proteome</keyword>
<dbReference type="InterPro" id="IPR002104">
    <property type="entry name" value="Integrase_catalytic"/>
</dbReference>
<feature type="domain" description="Tyr recombinase" evidence="3">
    <location>
        <begin position="1"/>
        <end position="99"/>
    </location>
</feature>
<evidence type="ECO:0000256" key="2">
    <source>
        <dbReference type="SAM" id="MobiDB-lite"/>
    </source>
</evidence>
<dbReference type="Gene3D" id="1.10.443.10">
    <property type="entry name" value="Intergrase catalytic core"/>
    <property type="match status" value="1"/>
</dbReference>
<dbReference type="SUPFAM" id="SSF56349">
    <property type="entry name" value="DNA breaking-rejoining enzymes"/>
    <property type="match status" value="1"/>
</dbReference>
<keyword evidence="1" id="KW-0233">DNA recombination</keyword>
<evidence type="ECO:0000259" key="3">
    <source>
        <dbReference type="PROSITE" id="PS51898"/>
    </source>
</evidence>
<dbReference type="PROSITE" id="PS51898">
    <property type="entry name" value="TYR_RECOMBINASE"/>
    <property type="match status" value="1"/>
</dbReference>
<organism evidence="4 5">
    <name type="scientific">Pseudonocardia parietis</name>
    <dbReference type="NCBI Taxonomy" id="570936"/>
    <lineage>
        <taxon>Bacteria</taxon>
        <taxon>Bacillati</taxon>
        <taxon>Actinomycetota</taxon>
        <taxon>Actinomycetes</taxon>
        <taxon>Pseudonocardiales</taxon>
        <taxon>Pseudonocardiaceae</taxon>
        <taxon>Pseudonocardia</taxon>
    </lineage>
</organism>
<proteinExistence type="predicted"/>
<protein>
    <submittedName>
        <fullName evidence="4">Integrase</fullName>
    </submittedName>
</protein>
<gene>
    <name evidence="4" type="ORF">JOF36_002124</name>
</gene>
<dbReference type="InterPro" id="IPR011010">
    <property type="entry name" value="DNA_brk_join_enz"/>
</dbReference>
<evidence type="ECO:0000256" key="1">
    <source>
        <dbReference type="ARBA" id="ARBA00023172"/>
    </source>
</evidence>
<dbReference type="Proteomes" id="UP001519295">
    <property type="component" value="Unassembled WGS sequence"/>
</dbReference>
<feature type="compositionally biased region" description="Basic and acidic residues" evidence="2">
    <location>
        <begin position="1"/>
        <end position="20"/>
    </location>
</feature>
<accession>A0ABS4VRT1</accession>
<comment type="caution">
    <text evidence="4">The sequence shown here is derived from an EMBL/GenBank/DDBJ whole genome shotgun (WGS) entry which is preliminary data.</text>
</comment>
<dbReference type="Pfam" id="PF00589">
    <property type="entry name" value="Phage_integrase"/>
    <property type="match status" value="1"/>
</dbReference>